<proteinExistence type="predicted"/>
<evidence type="ECO:0000313" key="2">
    <source>
        <dbReference type="Proteomes" id="UP000255279"/>
    </source>
</evidence>
<dbReference type="EMBL" id="UGQE01000001">
    <property type="protein sequence ID" value="STZ10410.1"/>
    <property type="molecule type" value="Genomic_DNA"/>
</dbReference>
<dbReference type="AlphaFoldDB" id="A0A378R905"/>
<sequence length="412" mass="46427">MLELFFFGLKSNQKAAQTTPKMRFTAKKSLICGALFTSAGLLSACGDTKADTTPTLDNAQIAKLIPSRVKQRQSWADDIAKVFDELKLHKDVQNICTAIAVIDQESNFAADPQVAGLGRASLAAIDEKLAEKFGDNLAKIFRTMLETRPSTDNSFIKQIQKVKTERELDLLFQEIFDYFTSTYKVAGLAQIAKLTGEGIDERINPITTLGSMQVHIDYARSHRRQNMSDRALREDLYSQYGGLYYGIHRLMKYEAKYDNPLYRFADYNSGVYSSRNAAFQQRIITLGGTKISIDGDLLLYKDGRALGKKSETETALIRLLATAPTPVDSKQIRSDLRKEKTARFEETITYRTVSEMFKQKTGREASYAIMPKVVISGPKLSRDYDTNWFATRVNNRYETCLSTAKKAKLPLK</sequence>
<dbReference type="Proteomes" id="UP000255279">
    <property type="component" value="Unassembled WGS sequence"/>
</dbReference>
<dbReference type="InterPro" id="IPR011673">
    <property type="entry name" value="DUF1615"/>
</dbReference>
<dbReference type="Pfam" id="PF07759">
    <property type="entry name" value="DUF1615"/>
    <property type="match status" value="1"/>
</dbReference>
<name>A0A378R905_9GAMM</name>
<reference evidence="1 2" key="1">
    <citation type="submission" date="2018-06" db="EMBL/GenBank/DDBJ databases">
        <authorList>
            <consortium name="Pathogen Informatics"/>
            <person name="Doyle S."/>
        </authorList>
    </citation>
    <scope>NUCLEOTIDE SEQUENCE [LARGE SCALE GENOMIC DNA]</scope>
    <source>
        <strain evidence="1 2">NCTC10293</strain>
    </source>
</reference>
<gene>
    <name evidence="1" type="ORF">NCTC10293_00745</name>
</gene>
<organism evidence="1 2">
    <name type="scientific">Moraxella caviae</name>
    <dbReference type="NCBI Taxonomy" id="34060"/>
    <lineage>
        <taxon>Bacteria</taxon>
        <taxon>Pseudomonadati</taxon>
        <taxon>Pseudomonadota</taxon>
        <taxon>Gammaproteobacteria</taxon>
        <taxon>Moraxellales</taxon>
        <taxon>Moraxellaceae</taxon>
        <taxon>Moraxella</taxon>
    </lineage>
</organism>
<evidence type="ECO:0000313" key="1">
    <source>
        <dbReference type="EMBL" id="STZ10410.1"/>
    </source>
</evidence>
<accession>A0A378R905</accession>
<protein>
    <submittedName>
        <fullName evidence="1">Protein of uncharacterized function (DUF1615)</fullName>
    </submittedName>
</protein>